<proteinExistence type="predicted"/>
<comment type="caution">
    <text evidence="1">The sequence shown here is derived from an EMBL/GenBank/DDBJ whole genome shotgun (WGS) entry which is preliminary data.</text>
</comment>
<protein>
    <submittedName>
        <fullName evidence="1">Uncharacterized protein</fullName>
    </submittedName>
</protein>
<dbReference type="AlphaFoldDB" id="A0A2G5SA63"/>
<evidence type="ECO:0000313" key="2">
    <source>
        <dbReference type="Proteomes" id="UP000230233"/>
    </source>
</evidence>
<gene>
    <name evidence="1" type="ORF">B9Z55_028855</name>
</gene>
<reference evidence="2" key="1">
    <citation type="submission" date="2017-10" db="EMBL/GenBank/DDBJ databases">
        <title>Rapid genome shrinkage in a self-fertile nematode reveals novel sperm competition proteins.</title>
        <authorList>
            <person name="Yin D."/>
            <person name="Schwarz E.M."/>
            <person name="Thomas C.G."/>
            <person name="Felde R.L."/>
            <person name="Korf I.F."/>
            <person name="Cutter A.D."/>
            <person name="Schartner C.M."/>
            <person name="Ralston E.J."/>
            <person name="Meyer B.J."/>
            <person name="Haag E.S."/>
        </authorList>
    </citation>
    <scope>NUCLEOTIDE SEQUENCE [LARGE SCALE GENOMIC DNA]</scope>
    <source>
        <strain evidence="2">JU1422</strain>
    </source>
</reference>
<organism evidence="1 2">
    <name type="scientific">Caenorhabditis nigoni</name>
    <dbReference type="NCBI Taxonomy" id="1611254"/>
    <lineage>
        <taxon>Eukaryota</taxon>
        <taxon>Metazoa</taxon>
        <taxon>Ecdysozoa</taxon>
        <taxon>Nematoda</taxon>
        <taxon>Chromadorea</taxon>
        <taxon>Rhabditida</taxon>
        <taxon>Rhabditina</taxon>
        <taxon>Rhabditomorpha</taxon>
        <taxon>Rhabditoidea</taxon>
        <taxon>Rhabditidae</taxon>
        <taxon>Peloderinae</taxon>
        <taxon>Caenorhabditis</taxon>
    </lineage>
</organism>
<dbReference type="Proteomes" id="UP000230233">
    <property type="component" value="Unassembled WGS sequence"/>
</dbReference>
<sequence length="138" mass="16554">MFAEKNIAIAVKQKKWTDTMCTMMTSIKNEKKLLRKRGFFDIEVRFYECMLSRILMTLEQKMSRNWKTDPSIVHMLEMLSSVLMRYPKHWKWQKMKNVKIALQMVVSRSLNPFSSGNVDVAKEMTEWMFSDRTRVLFL</sequence>
<name>A0A2G5SA63_9PELO</name>
<accession>A0A2G5SA63</accession>
<dbReference type="EMBL" id="PDUG01000042">
    <property type="protein sequence ID" value="PIC11803.1"/>
    <property type="molecule type" value="Genomic_DNA"/>
</dbReference>
<evidence type="ECO:0000313" key="1">
    <source>
        <dbReference type="EMBL" id="PIC11803.1"/>
    </source>
</evidence>
<keyword evidence="2" id="KW-1185">Reference proteome</keyword>